<dbReference type="PRINTS" id="PR01950">
    <property type="entry name" value="LANCSUPER"/>
</dbReference>
<accession>A0A3S1D129</accession>
<dbReference type="InterPro" id="IPR007822">
    <property type="entry name" value="LANC-like"/>
</dbReference>
<keyword evidence="1" id="KW-0479">Metal-binding</keyword>
<comment type="caution">
    <text evidence="2">The sequence shown here is derived from an EMBL/GenBank/DDBJ whole genome shotgun (WGS) entry which is preliminary data.</text>
</comment>
<dbReference type="SUPFAM" id="SSF158745">
    <property type="entry name" value="LanC-like"/>
    <property type="match status" value="1"/>
</dbReference>
<dbReference type="GO" id="GO:0046872">
    <property type="term" value="F:metal ion binding"/>
    <property type="evidence" value="ECO:0007669"/>
    <property type="project" value="UniProtKB-KW"/>
</dbReference>
<dbReference type="Proteomes" id="UP000281028">
    <property type="component" value="Unassembled WGS sequence"/>
</dbReference>
<dbReference type="EMBL" id="RIAR02000001">
    <property type="protein sequence ID" value="NSL87184.1"/>
    <property type="molecule type" value="Genomic_DNA"/>
</dbReference>
<reference evidence="2" key="1">
    <citation type="submission" date="2020-05" db="EMBL/GenBank/DDBJ databases">
        <title>Chitinophaga laudate sp. nov., isolated from a tropical peat swamp.</title>
        <authorList>
            <person name="Goh C.B.S."/>
            <person name="Lee M.S."/>
            <person name="Parimannan S."/>
            <person name="Pasbakhsh P."/>
            <person name="Yule C.M."/>
            <person name="Rajandas H."/>
            <person name="Loke S."/>
            <person name="Croft L."/>
            <person name="Tan J.B.L."/>
        </authorList>
    </citation>
    <scope>NUCLEOTIDE SEQUENCE</scope>
    <source>
        <strain evidence="2">Mgbs1</strain>
    </source>
</reference>
<dbReference type="OrthoDB" id="6313827at2"/>
<sequence>MLSSLHLRQLQQWNQYLQPHLPFFKRFDVSYGKSGIALFYLYKYKLLQEAADLAAFHELTAAAIEQMTTMASKDQYFIQLTELAFFLRLYQEEISSGQDITELLEHTDDMLVKAATIQLQQQQLDGFSGAGFQIYYLLYTGSRHPLINTFIEQIAARVQQSGSYAVSLQPGQPAQPGIIHGISFLLLILAGCLQQHILPDTCRSLLQGFSTYLLSHQQEEAVHHTYFPHAFGHPSFSRLNICYGDAGIFTALLKTAQATSDLSLLQFVERGIQFSAGRQSADRNGIDNNGILYGYSGICLWLQRMQQQGIAISAGDILWWQQQQESGVAALNISSLETPASQLKPLTFAEGATGALVALMSRHLQDDRFCSFLYLP</sequence>
<gene>
    <name evidence="2" type="ORF">ECE50_010105</name>
</gene>
<evidence type="ECO:0000313" key="3">
    <source>
        <dbReference type="Proteomes" id="UP000281028"/>
    </source>
</evidence>
<evidence type="ECO:0000256" key="1">
    <source>
        <dbReference type="PIRSR" id="PIRSR607822-1"/>
    </source>
</evidence>
<proteinExistence type="predicted"/>
<name>A0A3S1D129_9BACT</name>
<dbReference type="SMART" id="SM01260">
    <property type="entry name" value="LANC_like"/>
    <property type="match status" value="1"/>
</dbReference>
<evidence type="ECO:0000313" key="2">
    <source>
        <dbReference type="EMBL" id="NSL87184.1"/>
    </source>
</evidence>
<dbReference type="Gene3D" id="1.50.10.20">
    <property type="match status" value="1"/>
</dbReference>
<organism evidence="2 3">
    <name type="scientific">Chitinophaga solisilvae</name>
    <dbReference type="NCBI Taxonomy" id="1233460"/>
    <lineage>
        <taxon>Bacteria</taxon>
        <taxon>Pseudomonadati</taxon>
        <taxon>Bacteroidota</taxon>
        <taxon>Chitinophagia</taxon>
        <taxon>Chitinophagales</taxon>
        <taxon>Chitinophagaceae</taxon>
        <taxon>Chitinophaga</taxon>
    </lineage>
</organism>
<keyword evidence="1" id="KW-0862">Zinc</keyword>
<dbReference type="AlphaFoldDB" id="A0A3S1D129"/>
<feature type="binding site" evidence="1">
    <location>
        <position position="242"/>
    </location>
    <ligand>
        <name>Zn(2+)</name>
        <dbReference type="ChEBI" id="CHEBI:29105"/>
    </ligand>
</feature>
<dbReference type="Pfam" id="PF05147">
    <property type="entry name" value="LANC_like"/>
    <property type="match status" value="1"/>
</dbReference>
<keyword evidence="3" id="KW-1185">Reference proteome</keyword>
<dbReference type="GO" id="GO:0031179">
    <property type="term" value="P:peptide modification"/>
    <property type="evidence" value="ECO:0007669"/>
    <property type="project" value="InterPro"/>
</dbReference>
<protein>
    <submittedName>
        <fullName evidence="2">Uncharacterized protein</fullName>
    </submittedName>
</protein>